<proteinExistence type="predicted"/>
<evidence type="ECO:0000259" key="1">
    <source>
        <dbReference type="PROSITE" id="PS50967"/>
    </source>
</evidence>
<feature type="domain" description="HRDC" evidence="1">
    <location>
        <begin position="67"/>
        <end position="147"/>
    </location>
</feature>
<dbReference type="STRING" id="760192.Halhy_4333"/>
<evidence type="ECO:0000313" key="3">
    <source>
        <dbReference type="Proteomes" id="UP000008461"/>
    </source>
</evidence>
<dbReference type="PROSITE" id="PS50967">
    <property type="entry name" value="HRDC"/>
    <property type="match status" value="1"/>
</dbReference>
<dbReference type="Pfam" id="PF00570">
    <property type="entry name" value="HRDC"/>
    <property type="match status" value="1"/>
</dbReference>
<dbReference type="InterPro" id="IPR044876">
    <property type="entry name" value="HRDC_dom_sf"/>
</dbReference>
<dbReference type="GO" id="GO:0003676">
    <property type="term" value="F:nucleic acid binding"/>
    <property type="evidence" value="ECO:0007669"/>
    <property type="project" value="InterPro"/>
</dbReference>
<reference key="2">
    <citation type="submission" date="2011-04" db="EMBL/GenBank/DDBJ databases">
        <title>Complete sequence of chromosome of Haliscomenobacter hydrossis DSM 1100.</title>
        <authorList>
            <consortium name="US DOE Joint Genome Institute (JGI-PGF)"/>
            <person name="Lucas S."/>
            <person name="Han J."/>
            <person name="Lapidus A."/>
            <person name="Bruce D."/>
            <person name="Goodwin L."/>
            <person name="Pitluck S."/>
            <person name="Peters L."/>
            <person name="Kyrpides N."/>
            <person name="Mavromatis K."/>
            <person name="Ivanova N."/>
            <person name="Ovchinnikova G."/>
            <person name="Pagani I."/>
            <person name="Daligault H."/>
            <person name="Detter J.C."/>
            <person name="Han C."/>
            <person name="Land M."/>
            <person name="Hauser L."/>
            <person name="Markowitz V."/>
            <person name="Cheng J.-F."/>
            <person name="Hugenholtz P."/>
            <person name="Woyke T."/>
            <person name="Wu D."/>
            <person name="Verbarg S."/>
            <person name="Frueling A."/>
            <person name="Brambilla E."/>
            <person name="Klenk H.-P."/>
            <person name="Eisen J.A."/>
        </authorList>
    </citation>
    <scope>NUCLEOTIDE SEQUENCE</scope>
    <source>
        <strain>DSM 1100</strain>
    </source>
</reference>
<dbReference type="eggNOG" id="COG0514">
    <property type="taxonomic scope" value="Bacteria"/>
</dbReference>
<sequence>MDMRIFTLPFDAVSEGFPDEIVTEFCLNKKVHSLQAQFFLHEGRPFWSVAVQYEVLVHGEEKVRDLDEAQQQLYTRLREWRKKQAEKEGVPVFILATNQHLTNMVRLKAQSLETLKQIKGFGPKKTQKYGKQIIAIIKAFYEEKPAEAPPEPTDKKDTPF</sequence>
<organism evidence="2 3">
    <name type="scientific">Haliscomenobacter hydrossis (strain ATCC 27775 / DSM 1100 / LMG 10767 / O)</name>
    <dbReference type="NCBI Taxonomy" id="760192"/>
    <lineage>
        <taxon>Bacteria</taxon>
        <taxon>Pseudomonadati</taxon>
        <taxon>Bacteroidota</taxon>
        <taxon>Saprospiria</taxon>
        <taxon>Saprospirales</taxon>
        <taxon>Haliscomenobacteraceae</taxon>
        <taxon>Haliscomenobacter</taxon>
    </lineage>
</organism>
<dbReference type="HOGENOM" id="CLU_137324_0_0_10"/>
<reference evidence="2 3" key="1">
    <citation type="journal article" date="2011" name="Stand. Genomic Sci.">
        <title>Complete genome sequence of Haliscomenobacter hydrossis type strain (O).</title>
        <authorList>
            <consortium name="US DOE Joint Genome Institute (JGI-PGF)"/>
            <person name="Daligault H."/>
            <person name="Lapidus A."/>
            <person name="Zeytun A."/>
            <person name="Nolan M."/>
            <person name="Lucas S."/>
            <person name="Del Rio T.G."/>
            <person name="Tice H."/>
            <person name="Cheng J.F."/>
            <person name="Tapia R."/>
            <person name="Han C."/>
            <person name="Goodwin L."/>
            <person name="Pitluck S."/>
            <person name="Liolios K."/>
            <person name="Pagani I."/>
            <person name="Ivanova N."/>
            <person name="Huntemann M."/>
            <person name="Mavromatis K."/>
            <person name="Mikhailova N."/>
            <person name="Pati A."/>
            <person name="Chen A."/>
            <person name="Palaniappan K."/>
            <person name="Land M."/>
            <person name="Hauser L."/>
            <person name="Brambilla E.M."/>
            <person name="Rohde M."/>
            <person name="Verbarg S."/>
            <person name="Goker M."/>
            <person name="Bristow J."/>
            <person name="Eisen J.A."/>
            <person name="Markowitz V."/>
            <person name="Hugenholtz P."/>
            <person name="Kyrpides N.C."/>
            <person name="Klenk H.P."/>
            <person name="Woyke T."/>
        </authorList>
    </citation>
    <scope>NUCLEOTIDE SEQUENCE [LARGE SCALE GENOMIC DNA]</scope>
    <source>
        <strain evidence="3">ATCC 27775 / DSM 1100 / LMG 10767 / O</strain>
    </source>
</reference>
<dbReference type="EMBL" id="CP002691">
    <property type="protein sequence ID" value="AEE52177.1"/>
    <property type="molecule type" value="Genomic_DNA"/>
</dbReference>
<dbReference type="Proteomes" id="UP000008461">
    <property type="component" value="Chromosome"/>
</dbReference>
<dbReference type="Gene3D" id="1.10.150.80">
    <property type="entry name" value="HRDC domain"/>
    <property type="match status" value="1"/>
</dbReference>
<dbReference type="InterPro" id="IPR010997">
    <property type="entry name" value="HRDC-like_sf"/>
</dbReference>
<dbReference type="SUPFAM" id="SSF47819">
    <property type="entry name" value="HRDC-like"/>
    <property type="match status" value="1"/>
</dbReference>
<dbReference type="InterPro" id="IPR002121">
    <property type="entry name" value="HRDC_dom"/>
</dbReference>
<protein>
    <submittedName>
        <fullName evidence="2">HRDC domain protein</fullName>
    </submittedName>
</protein>
<dbReference type="OrthoDB" id="1269055at2"/>
<dbReference type="SMART" id="SM00341">
    <property type="entry name" value="HRDC"/>
    <property type="match status" value="1"/>
</dbReference>
<keyword evidence="3" id="KW-1185">Reference proteome</keyword>
<dbReference type="KEGG" id="hhy:Halhy_4333"/>
<dbReference type="GO" id="GO:0000166">
    <property type="term" value="F:nucleotide binding"/>
    <property type="evidence" value="ECO:0007669"/>
    <property type="project" value="InterPro"/>
</dbReference>
<name>F4KPS7_HALH1</name>
<gene>
    <name evidence="2" type="ordered locus">Halhy_4333</name>
</gene>
<accession>F4KPS7</accession>
<evidence type="ECO:0000313" key="2">
    <source>
        <dbReference type="EMBL" id="AEE52177.1"/>
    </source>
</evidence>
<dbReference type="AlphaFoldDB" id="F4KPS7"/>